<evidence type="ECO:0000313" key="9">
    <source>
        <dbReference type="EMBL" id="MCM2536198.1"/>
    </source>
</evidence>
<proteinExistence type="inferred from homology"/>
<evidence type="ECO:0000256" key="7">
    <source>
        <dbReference type="ARBA" id="ARBA00022982"/>
    </source>
</evidence>
<evidence type="ECO:0000256" key="6">
    <source>
        <dbReference type="ARBA" id="ARBA00022643"/>
    </source>
</evidence>
<evidence type="ECO:0000256" key="3">
    <source>
        <dbReference type="ARBA" id="ARBA00005267"/>
    </source>
</evidence>
<dbReference type="InterPro" id="IPR029039">
    <property type="entry name" value="Flavoprotein-like_sf"/>
</dbReference>
<gene>
    <name evidence="9" type="ORF">NDK43_32890</name>
</gene>
<dbReference type="Pfam" id="PF00258">
    <property type="entry name" value="Flavodoxin_1"/>
    <property type="match status" value="1"/>
</dbReference>
<name>A0ABT0WKX2_9BACI</name>
<keyword evidence="10" id="KW-1185">Reference proteome</keyword>
<sequence length="147" mass="16567">MKIALVYSSVTGNTKDVIYILKGLLQFHKMEVTAVQVGDFPLAKLAKYDAIVIGTYTWGNGEIPHEMWPLYKAFETQDVKNIITGVVGTGDRFYPHFCGAVDEFRDMLFVHTVLAATLKIELTPQLQDLRQCQKFAESLMGKLLKSH</sequence>
<feature type="domain" description="Flavodoxin-like" evidence="8">
    <location>
        <begin position="3"/>
        <end position="140"/>
    </location>
</feature>
<dbReference type="Proteomes" id="UP001523262">
    <property type="component" value="Unassembled WGS sequence"/>
</dbReference>
<evidence type="ECO:0000313" key="10">
    <source>
        <dbReference type="Proteomes" id="UP001523262"/>
    </source>
</evidence>
<dbReference type="SUPFAM" id="SSF52218">
    <property type="entry name" value="Flavoproteins"/>
    <property type="match status" value="1"/>
</dbReference>
<dbReference type="PROSITE" id="PS50902">
    <property type="entry name" value="FLAVODOXIN_LIKE"/>
    <property type="match status" value="1"/>
</dbReference>
<keyword evidence="5" id="KW-0285">Flavoprotein</keyword>
<keyword evidence="7" id="KW-0249">Electron transport</keyword>
<comment type="similarity">
    <text evidence="3">Belongs to the flavodoxin family.</text>
</comment>
<evidence type="ECO:0000256" key="2">
    <source>
        <dbReference type="ARBA" id="ARBA00003297"/>
    </source>
</evidence>
<evidence type="ECO:0000256" key="5">
    <source>
        <dbReference type="ARBA" id="ARBA00022630"/>
    </source>
</evidence>
<keyword evidence="4" id="KW-0813">Transport</keyword>
<evidence type="ECO:0000256" key="4">
    <source>
        <dbReference type="ARBA" id="ARBA00022448"/>
    </source>
</evidence>
<accession>A0ABT0WKX2</accession>
<dbReference type="InterPro" id="IPR050619">
    <property type="entry name" value="Flavodoxin"/>
</dbReference>
<keyword evidence="6" id="KW-0288">FMN</keyword>
<protein>
    <submittedName>
        <fullName evidence="9">Flavodoxin domain-containing protein</fullName>
    </submittedName>
</protein>
<comment type="function">
    <text evidence="2">Low-potential electron donor to a number of redox enzymes.</text>
</comment>
<evidence type="ECO:0000256" key="1">
    <source>
        <dbReference type="ARBA" id="ARBA00001917"/>
    </source>
</evidence>
<reference evidence="9 10" key="1">
    <citation type="submission" date="2022-06" db="EMBL/GenBank/DDBJ databases">
        <authorList>
            <person name="Jeon C.O."/>
        </authorList>
    </citation>
    <scope>NUCLEOTIDE SEQUENCE [LARGE SCALE GENOMIC DNA]</scope>
    <source>
        <strain evidence="9 10">KCTC 13943</strain>
    </source>
</reference>
<dbReference type="InterPro" id="IPR008254">
    <property type="entry name" value="Flavodoxin/NO_synth"/>
</dbReference>
<comment type="cofactor">
    <cofactor evidence="1">
        <name>FMN</name>
        <dbReference type="ChEBI" id="CHEBI:58210"/>
    </cofactor>
</comment>
<dbReference type="PANTHER" id="PTHR42809">
    <property type="entry name" value="FLAVODOXIN 2"/>
    <property type="match status" value="1"/>
</dbReference>
<organism evidence="9 10">
    <name type="scientific">Neobacillus pocheonensis</name>
    <dbReference type="NCBI Taxonomy" id="363869"/>
    <lineage>
        <taxon>Bacteria</taxon>
        <taxon>Bacillati</taxon>
        <taxon>Bacillota</taxon>
        <taxon>Bacilli</taxon>
        <taxon>Bacillales</taxon>
        <taxon>Bacillaceae</taxon>
        <taxon>Neobacillus</taxon>
    </lineage>
</organism>
<dbReference type="Gene3D" id="3.40.50.360">
    <property type="match status" value="1"/>
</dbReference>
<dbReference type="PANTHER" id="PTHR42809:SF1">
    <property type="entry name" value="FLAVODOXIN 1"/>
    <property type="match status" value="1"/>
</dbReference>
<evidence type="ECO:0000259" key="8">
    <source>
        <dbReference type="PROSITE" id="PS50902"/>
    </source>
</evidence>
<dbReference type="EMBL" id="JAMQCR010000004">
    <property type="protein sequence ID" value="MCM2536198.1"/>
    <property type="molecule type" value="Genomic_DNA"/>
</dbReference>
<comment type="caution">
    <text evidence="9">The sequence shown here is derived from an EMBL/GenBank/DDBJ whole genome shotgun (WGS) entry which is preliminary data.</text>
</comment>